<dbReference type="RefSeq" id="WP_180891241.1">
    <property type="nucleotide sequence ID" value="NZ_JACCKD010000001.1"/>
</dbReference>
<keyword evidence="1" id="KW-0436">Ligase</keyword>
<accession>A0A837ZUT0</accession>
<sequence length="424" mass="48108">MSKNVFVLGMDEHNRAVLEAMPDAAECTFHPLLTFDEIYGEEIDFNAVLAAAQRQLDAFSGPIDAIIGFWDFPVSTMLPLLRRRYGLPTASIEQVLMCEHKYWSRLVQQRVIEEYPAFAVIDPDNDGEPPEELRYPMWIKPVKSFASVLAIGVADQDAYREAIETILARMDWVATPFEALLEHVELPADVAAAGARACLVEEAIVGRQVTVEGYRYRGEVVIYGVVDSISYDNSPSFLRYQYPSSLPEEVIARLEDISRRLVTEIGLERMTFNIEYFWDPGTDAISLLEINSRHSQSHAELFADVDGMANHAAMLRLALDRDPRFPRREGRYDVAAKWFVRRFSDGIVRRVPTHEEIEAIQHIVPGTTIELAVHEGERLSELHRQDNYSYQLANVYIGASNEAELTERFDQVVAALPIEIDDVD</sequence>
<comment type="caution">
    <text evidence="6">The sequence shown here is derived from an EMBL/GenBank/DDBJ whole genome shotgun (WGS) entry which is preliminary data.</text>
</comment>
<evidence type="ECO:0000259" key="5">
    <source>
        <dbReference type="PROSITE" id="PS50975"/>
    </source>
</evidence>
<dbReference type="SUPFAM" id="SSF56059">
    <property type="entry name" value="Glutathione synthetase ATP-binding domain-like"/>
    <property type="match status" value="1"/>
</dbReference>
<evidence type="ECO:0000313" key="6">
    <source>
        <dbReference type="EMBL" id="MBA0124366.1"/>
    </source>
</evidence>
<dbReference type="GO" id="GO:0016874">
    <property type="term" value="F:ligase activity"/>
    <property type="evidence" value="ECO:0007669"/>
    <property type="project" value="UniProtKB-KW"/>
</dbReference>
<organism evidence="6 7">
    <name type="scientific">Haloechinothrix aidingensis</name>
    <dbReference type="NCBI Taxonomy" id="2752311"/>
    <lineage>
        <taxon>Bacteria</taxon>
        <taxon>Bacillati</taxon>
        <taxon>Actinomycetota</taxon>
        <taxon>Actinomycetes</taxon>
        <taxon>Pseudonocardiales</taxon>
        <taxon>Pseudonocardiaceae</taxon>
        <taxon>Haloechinothrix</taxon>
    </lineage>
</organism>
<evidence type="ECO:0000313" key="7">
    <source>
        <dbReference type="Proteomes" id="UP000582974"/>
    </source>
</evidence>
<dbReference type="PANTHER" id="PTHR43585:SF2">
    <property type="entry name" value="ATP-GRASP ENZYME FSQD"/>
    <property type="match status" value="1"/>
</dbReference>
<evidence type="ECO:0000256" key="4">
    <source>
        <dbReference type="PROSITE-ProRule" id="PRU00409"/>
    </source>
</evidence>
<evidence type="ECO:0000256" key="2">
    <source>
        <dbReference type="ARBA" id="ARBA00022741"/>
    </source>
</evidence>
<evidence type="ECO:0000256" key="1">
    <source>
        <dbReference type="ARBA" id="ARBA00022598"/>
    </source>
</evidence>
<dbReference type="Proteomes" id="UP000582974">
    <property type="component" value="Unassembled WGS sequence"/>
</dbReference>
<protein>
    <submittedName>
        <fullName evidence="6">ATP-grasp domain-containing protein</fullName>
    </submittedName>
</protein>
<keyword evidence="7" id="KW-1185">Reference proteome</keyword>
<keyword evidence="3 4" id="KW-0067">ATP-binding</keyword>
<dbReference type="AlphaFoldDB" id="A0A837ZUT0"/>
<feature type="domain" description="ATP-grasp" evidence="5">
    <location>
        <begin position="104"/>
        <end position="319"/>
    </location>
</feature>
<evidence type="ECO:0000256" key="3">
    <source>
        <dbReference type="ARBA" id="ARBA00022840"/>
    </source>
</evidence>
<name>A0A837ZUT0_9PSEU</name>
<dbReference type="GO" id="GO:0005524">
    <property type="term" value="F:ATP binding"/>
    <property type="evidence" value="ECO:0007669"/>
    <property type="project" value="UniProtKB-UniRule"/>
</dbReference>
<proteinExistence type="predicted"/>
<reference evidence="6 7" key="1">
    <citation type="submission" date="2020-07" db="EMBL/GenBank/DDBJ databases">
        <title>Genome of Haloechinothrix sp.</title>
        <authorList>
            <person name="Tang S.-K."/>
            <person name="Yang L."/>
            <person name="Zhu W.-Y."/>
        </authorList>
    </citation>
    <scope>NUCLEOTIDE SEQUENCE [LARGE SCALE GENOMIC DNA]</scope>
    <source>
        <strain evidence="6 7">YIM 98757</strain>
    </source>
</reference>
<gene>
    <name evidence="6" type="ORF">H0B56_02290</name>
</gene>
<dbReference type="Pfam" id="PF13535">
    <property type="entry name" value="ATP-grasp_4"/>
    <property type="match status" value="1"/>
</dbReference>
<dbReference type="PANTHER" id="PTHR43585">
    <property type="entry name" value="FUMIPYRROLE BIOSYNTHESIS PROTEIN C"/>
    <property type="match status" value="1"/>
</dbReference>
<keyword evidence="2 4" id="KW-0547">Nucleotide-binding</keyword>
<dbReference type="InterPro" id="IPR052032">
    <property type="entry name" value="ATP-dep_AA_Ligase"/>
</dbReference>
<dbReference type="PROSITE" id="PS50975">
    <property type="entry name" value="ATP_GRASP"/>
    <property type="match status" value="1"/>
</dbReference>
<dbReference type="Gene3D" id="3.30.470.20">
    <property type="entry name" value="ATP-grasp fold, B domain"/>
    <property type="match status" value="1"/>
</dbReference>
<dbReference type="GO" id="GO:0046872">
    <property type="term" value="F:metal ion binding"/>
    <property type="evidence" value="ECO:0007669"/>
    <property type="project" value="InterPro"/>
</dbReference>
<dbReference type="InterPro" id="IPR011761">
    <property type="entry name" value="ATP-grasp"/>
</dbReference>
<dbReference type="EMBL" id="JACCKD010000001">
    <property type="protein sequence ID" value="MBA0124366.1"/>
    <property type="molecule type" value="Genomic_DNA"/>
</dbReference>